<dbReference type="OrthoDB" id="5600252at2759"/>
<feature type="region of interest" description="Disordered" evidence="8">
    <location>
        <begin position="98"/>
        <end position="159"/>
    </location>
</feature>
<evidence type="ECO:0000256" key="6">
    <source>
        <dbReference type="ARBA" id="ARBA00022884"/>
    </source>
</evidence>
<dbReference type="GO" id="GO:0002151">
    <property type="term" value="F:G-quadruplex RNA binding"/>
    <property type="evidence" value="ECO:0007669"/>
    <property type="project" value="TreeGrafter"/>
</dbReference>
<dbReference type="GO" id="GO:0005634">
    <property type="term" value="C:nucleus"/>
    <property type="evidence" value="ECO:0007669"/>
    <property type="project" value="TreeGrafter"/>
</dbReference>
<evidence type="ECO:0000259" key="10">
    <source>
        <dbReference type="PROSITE" id="PS51194"/>
    </source>
</evidence>
<dbReference type="Pfam" id="PF21010">
    <property type="entry name" value="HA2_C"/>
    <property type="match status" value="1"/>
</dbReference>
<feature type="domain" description="Helicase C-terminal" evidence="10">
    <location>
        <begin position="495"/>
        <end position="663"/>
    </location>
</feature>
<dbReference type="Pfam" id="PF00271">
    <property type="entry name" value="Helicase_C"/>
    <property type="match status" value="1"/>
</dbReference>
<evidence type="ECO:0000256" key="3">
    <source>
        <dbReference type="ARBA" id="ARBA00022801"/>
    </source>
</evidence>
<evidence type="ECO:0000256" key="7">
    <source>
        <dbReference type="ARBA" id="ARBA00060772"/>
    </source>
</evidence>
<feature type="compositionally biased region" description="Polar residues" evidence="8">
    <location>
        <begin position="98"/>
        <end position="112"/>
    </location>
</feature>
<dbReference type="InterPro" id="IPR002464">
    <property type="entry name" value="DNA/RNA_helicase_DEAH_CS"/>
</dbReference>
<keyword evidence="6" id="KW-0694">RNA-binding</keyword>
<feature type="domain" description="Helicase ATP-binding" evidence="9">
    <location>
        <begin position="241"/>
        <end position="409"/>
    </location>
</feature>
<dbReference type="Gene3D" id="3.40.50.300">
    <property type="entry name" value="P-loop containing nucleotide triphosphate hydrolases"/>
    <property type="match status" value="2"/>
</dbReference>
<comment type="caution">
    <text evidence="11">The sequence shown here is derived from an EMBL/GenBank/DDBJ whole genome shotgun (WGS) entry which is preliminary data.</text>
</comment>
<feature type="region of interest" description="Disordered" evidence="8">
    <location>
        <begin position="1"/>
        <end position="58"/>
    </location>
</feature>
<evidence type="ECO:0000259" key="9">
    <source>
        <dbReference type="PROSITE" id="PS51192"/>
    </source>
</evidence>
<evidence type="ECO:0000256" key="1">
    <source>
        <dbReference type="ARBA" id="ARBA00012552"/>
    </source>
</evidence>
<dbReference type="GO" id="GO:0005737">
    <property type="term" value="C:cytoplasm"/>
    <property type="evidence" value="ECO:0007669"/>
    <property type="project" value="TreeGrafter"/>
</dbReference>
<dbReference type="Pfam" id="PF07717">
    <property type="entry name" value="OB_NTP_bind"/>
    <property type="match status" value="1"/>
</dbReference>
<keyword evidence="2" id="KW-0547">Nucleotide-binding</keyword>
<evidence type="ECO:0000313" key="11">
    <source>
        <dbReference type="EMBL" id="KAF6040250.1"/>
    </source>
</evidence>
<dbReference type="Pfam" id="PF26026">
    <property type="entry name" value="RNA_hel_CTD"/>
    <property type="match status" value="1"/>
</dbReference>
<dbReference type="InterPro" id="IPR011709">
    <property type="entry name" value="DEAD-box_helicase_OB_fold"/>
</dbReference>
<dbReference type="Pfam" id="PF04408">
    <property type="entry name" value="WHD_HA2"/>
    <property type="match status" value="1"/>
</dbReference>
<evidence type="ECO:0000256" key="8">
    <source>
        <dbReference type="SAM" id="MobiDB-lite"/>
    </source>
</evidence>
<accession>A0A7J7KPY2</accession>
<dbReference type="InterPro" id="IPR027417">
    <property type="entry name" value="P-loop_NTPase"/>
</dbReference>
<feature type="compositionally biased region" description="Polar residues" evidence="8">
    <location>
        <begin position="121"/>
        <end position="141"/>
    </location>
</feature>
<dbReference type="Gene3D" id="1.20.120.1080">
    <property type="match status" value="1"/>
</dbReference>
<reference evidence="11" key="1">
    <citation type="submission" date="2020-06" db="EMBL/GenBank/DDBJ databases">
        <title>Draft genome of Bugula neritina, a colonial animal packing powerful symbionts and potential medicines.</title>
        <authorList>
            <person name="Rayko M."/>
        </authorList>
    </citation>
    <scope>NUCLEOTIDE SEQUENCE [LARGE SCALE GENOMIC DNA]</scope>
    <source>
        <strain evidence="11">Kwan_BN1</strain>
    </source>
</reference>
<dbReference type="InterPro" id="IPR014001">
    <property type="entry name" value="Helicase_ATP-bd"/>
</dbReference>
<dbReference type="SMART" id="SM00847">
    <property type="entry name" value="HA2"/>
    <property type="match status" value="1"/>
</dbReference>
<keyword evidence="3" id="KW-0378">Hydrolase</keyword>
<dbReference type="GO" id="GO:0051880">
    <property type="term" value="F:G-quadruplex DNA binding"/>
    <property type="evidence" value="ECO:0007669"/>
    <property type="project" value="TreeGrafter"/>
</dbReference>
<evidence type="ECO:0000256" key="4">
    <source>
        <dbReference type="ARBA" id="ARBA00022806"/>
    </source>
</evidence>
<dbReference type="FunFam" id="1.20.120.1080:FF:000002">
    <property type="entry name" value="Putative ATP-dependent RNA helicase DHX36"/>
    <property type="match status" value="1"/>
</dbReference>
<name>A0A7J7KPY2_BUGNE</name>
<evidence type="ECO:0000256" key="2">
    <source>
        <dbReference type="ARBA" id="ARBA00022741"/>
    </source>
</evidence>
<dbReference type="PROSITE" id="PS51194">
    <property type="entry name" value="HELICASE_CTER"/>
    <property type="match status" value="1"/>
</dbReference>
<dbReference type="PANTHER" id="PTHR18934:SF237">
    <property type="entry name" value="ATP-DEPENDENT DNA_RNA HELICASE DHX36"/>
    <property type="match status" value="1"/>
</dbReference>
<dbReference type="InterPro" id="IPR007502">
    <property type="entry name" value="Helicase-assoc_dom"/>
</dbReference>
<dbReference type="SMART" id="SM00490">
    <property type="entry name" value="HELICc"/>
    <property type="match status" value="1"/>
</dbReference>
<dbReference type="GO" id="GO:0005524">
    <property type="term" value="F:ATP binding"/>
    <property type="evidence" value="ECO:0007669"/>
    <property type="project" value="UniProtKB-KW"/>
</dbReference>
<dbReference type="InterPro" id="IPR048333">
    <property type="entry name" value="HA2_WH"/>
</dbReference>
<keyword evidence="12" id="KW-1185">Reference proteome</keyword>
<keyword evidence="4" id="KW-0347">Helicase</keyword>
<dbReference type="GO" id="GO:0003724">
    <property type="term" value="F:RNA helicase activity"/>
    <property type="evidence" value="ECO:0007669"/>
    <property type="project" value="UniProtKB-EC"/>
</dbReference>
<gene>
    <name evidence="11" type="ORF">EB796_001464</name>
</gene>
<dbReference type="GO" id="GO:0003678">
    <property type="term" value="F:DNA helicase activity"/>
    <property type="evidence" value="ECO:0007669"/>
    <property type="project" value="TreeGrafter"/>
</dbReference>
<proteinExistence type="inferred from homology"/>
<dbReference type="InterPro" id="IPR059023">
    <property type="entry name" value="RNA_hel_CTD"/>
</dbReference>
<evidence type="ECO:0000313" key="12">
    <source>
        <dbReference type="Proteomes" id="UP000593567"/>
    </source>
</evidence>
<sequence length="1016" mass="115379">MDQSYRRHYSGAQRGGRRGRSHRRRYPDQHPQQEAGPNDDDQSESRDRNRPPRGFRGRAIGMWYANRGRLKREHAGRLHVTLDNDSVQNIQQVLNKHSTEVNTGASTSSITPVNRVYGTSGADNQTAYGTSGSDQLTQNGLPTEGAGEPSHFNNQSTQGSETLAEFEGELSDFLLEYSDNLLQNQLSDTQESEHVTHKCTLQSNELRNRQLKERLEAHNQSSPLLEFRKKLPAYELQSNLVKVIQQEQVVVISGETGCGKTTQVTQFILDDMIRKGAGSVCNIICTQPRRISAISVAERVAEERGEALGASVGYSIRLANRLPRDYAAITYCTTGILLRRLRSDKYLTSYSHVIVDEVHERDIQTDFLLILLRDLLPRRPDLKVVLMSATLNAQQFSQYFHGATTFTIPGFTFPVTEYYLEDIIDTVQYSPPSFLQNKPSYHSRRPQAETSRIDYEKELEEWAWSNQNRLHVSNAGMNSILQMNHRKVHPKLVSLVVEHICRTKPEGAILVFLPGWADISEVNKLLQASLQSHAAIIIPLHSMMPTAEQKTIFQRPPRGVRKIILATNIAETSITIDDVVYVVNTGKIKMKDFLTDRNMATLDSVWVSKANSRQRRGRAGRVQPGICYHLYTRHHDDLLEDYLKPEMLRTRLENVCLDVKLLGQGLVEPFLLKAMNPPSKDAIQSSISLLKVLNAFDDGERLTPLGYHLARMPLDPHTGKMVLMSAMFSCIDPILTIAACLNFKDPFHIPLGKEQIVDEIRSNFSRHSDSDHLMYYYAVKGWEESMDKSTYCYDNFLSNSTMSMISKMKGQFADLLYELKFIASPDVRDELANQNSDLIGLIRAVLCSGLYPNIAKVYKRGREDVALSTNTERKVKMHKKSINSRSKIFKRGQWVIYYEIIQQSGNVCLMDSTLIPAFPIMFFGGELKLEIKGDGEIIPKYEAVLVNDWINFECQWSNAELINKLRKQLNEVLESKITNPAPTNWDHRSKEGAVLQAIIDLFNSETVQRSKYNNTT</sequence>
<dbReference type="CDD" id="cd17917">
    <property type="entry name" value="DEXHc_RHA-like"/>
    <property type="match status" value="1"/>
</dbReference>
<dbReference type="GO" id="GO:0016787">
    <property type="term" value="F:hydrolase activity"/>
    <property type="evidence" value="ECO:0007669"/>
    <property type="project" value="UniProtKB-KW"/>
</dbReference>
<dbReference type="PROSITE" id="PS00690">
    <property type="entry name" value="DEAH_ATP_HELICASE"/>
    <property type="match status" value="1"/>
</dbReference>
<dbReference type="SMART" id="SM00487">
    <property type="entry name" value="DEXDc"/>
    <property type="match status" value="1"/>
</dbReference>
<dbReference type="AlphaFoldDB" id="A0A7J7KPY2"/>
<feature type="compositionally biased region" description="Basic residues" evidence="8">
    <location>
        <begin position="15"/>
        <end position="25"/>
    </location>
</feature>
<dbReference type="EC" id="3.6.4.13" evidence="1"/>
<dbReference type="FunFam" id="3.40.50.300:FF:000526">
    <property type="entry name" value="DExH-box ATP-dependent RNA helicase DExH3"/>
    <property type="match status" value="1"/>
</dbReference>
<dbReference type="CDD" id="cd18791">
    <property type="entry name" value="SF2_C_RHA"/>
    <property type="match status" value="1"/>
</dbReference>
<keyword evidence="5" id="KW-0067">ATP-binding</keyword>
<dbReference type="InterPro" id="IPR011545">
    <property type="entry name" value="DEAD/DEAH_box_helicase_dom"/>
</dbReference>
<dbReference type="Pfam" id="PF00270">
    <property type="entry name" value="DEAD"/>
    <property type="match status" value="1"/>
</dbReference>
<dbReference type="PANTHER" id="PTHR18934">
    <property type="entry name" value="ATP-DEPENDENT RNA HELICASE"/>
    <property type="match status" value="1"/>
</dbReference>
<dbReference type="EMBL" id="VXIV02000164">
    <property type="protein sequence ID" value="KAF6040250.1"/>
    <property type="molecule type" value="Genomic_DNA"/>
</dbReference>
<dbReference type="Proteomes" id="UP000593567">
    <property type="component" value="Unassembled WGS sequence"/>
</dbReference>
<dbReference type="InterPro" id="IPR001650">
    <property type="entry name" value="Helicase_C-like"/>
</dbReference>
<organism evidence="11 12">
    <name type="scientific">Bugula neritina</name>
    <name type="common">Brown bryozoan</name>
    <name type="synonym">Sertularia neritina</name>
    <dbReference type="NCBI Taxonomy" id="10212"/>
    <lineage>
        <taxon>Eukaryota</taxon>
        <taxon>Metazoa</taxon>
        <taxon>Spiralia</taxon>
        <taxon>Lophotrochozoa</taxon>
        <taxon>Bryozoa</taxon>
        <taxon>Gymnolaemata</taxon>
        <taxon>Cheilostomatida</taxon>
        <taxon>Flustrina</taxon>
        <taxon>Buguloidea</taxon>
        <taxon>Bugulidae</taxon>
        <taxon>Bugula</taxon>
    </lineage>
</organism>
<evidence type="ECO:0000256" key="5">
    <source>
        <dbReference type="ARBA" id="ARBA00022840"/>
    </source>
</evidence>
<dbReference type="PROSITE" id="PS51192">
    <property type="entry name" value="HELICASE_ATP_BIND_1"/>
    <property type="match status" value="1"/>
</dbReference>
<protein>
    <recommendedName>
        <fullName evidence="1">RNA helicase</fullName>
        <ecNumber evidence="1">3.6.4.13</ecNumber>
    </recommendedName>
</protein>
<comment type="similarity">
    <text evidence="7">Belongs to the DExH box helicase family.</text>
</comment>
<dbReference type="SUPFAM" id="SSF52540">
    <property type="entry name" value="P-loop containing nucleoside triphosphate hydrolases"/>
    <property type="match status" value="1"/>
</dbReference>